<feature type="compositionally biased region" description="Basic and acidic residues" evidence="8">
    <location>
        <begin position="480"/>
        <end position="498"/>
    </location>
</feature>
<evidence type="ECO:0000256" key="3">
    <source>
        <dbReference type="ARBA" id="ARBA00022679"/>
    </source>
</evidence>
<keyword evidence="5 10" id="KW-0418">Kinase</keyword>
<keyword evidence="4 7" id="KW-0547">Nucleotide-binding</keyword>
<proteinExistence type="predicted"/>
<gene>
    <name evidence="10" type="ORF">UABAM_01097</name>
</gene>
<dbReference type="KEGG" id="uam:UABAM_01097"/>
<keyword evidence="3" id="KW-0808">Transferase</keyword>
<feature type="compositionally biased region" description="Polar residues" evidence="8">
    <location>
        <begin position="499"/>
        <end position="513"/>
    </location>
</feature>
<evidence type="ECO:0000256" key="4">
    <source>
        <dbReference type="ARBA" id="ARBA00022741"/>
    </source>
</evidence>
<reference evidence="10 11" key="1">
    <citation type="submission" date="2019-08" db="EMBL/GenBank/DDBJ databases">
        <title>Complete genome sequence of Candidatus Uab amorphum.</title>
        <authorList>
            <person name="Shiratori T."/>
            <person name="Suzuki S."/>
            <person name="Kakizawa Y."/>
            <person name="Ishida K."/>
        </authorList>
    </citation>
    <scope>NUCLEOTIDE SEQUENCE [LARGE SCALE GENOMIC DNA]</scope>
    <source>
        <strain evidence="10 11">SRT547</strain>
    </source>
</reference>
<feature type="region of interest" description="Disordered" evidence="8">
    <location>
        <begin position="460"/>
        <end position="513"/>
    </location>
</feature>
<dbReference type="InterPro" id="IPR000719">
    <property type="entry name" value="Prot_kinase_dom"/>
</dbReference>
<evidence type="ECO:0000259" key="9">
    <source>
        <dbReference type="PROSITE" id="PS50011"/>
    </source>
</evidence>
<evidence type="ECO:0000256" key="5">
    <source>
        <dbReference type="ARBA" id="ARBA00022777"/>
    </source>
</evidence>
<evidence type="ECO:0000256" key="8">
    <source>
        <dbReference type="SAM" id="MobiDB-lite"/>
    </source>
</evidence>
<sequence>MHHRNSLVLNCIQASGYLNVQQLETVKNCRGDLLNNLAQSQLINTQQKNYLHFLVAYYALLQGSSRYGYLNEMQVKNLMHNKLKNSDGSTTSLTYADKQFIHRDAAQKIATDLYKNKVLVNEEYKLIQSWISGLEGTLNKKAFPQIASYQIEELVGSGGMGRVYRARHPILQKDVAIKVLLNLQNAPQTIKQRFFSEAQTMAQLKHPNIVQIHDVGVHNGISFIAMDYIDGMPLKDILKEKKMSSRKCCDMMLQILTAVNYAHQRGIIHRDLKPSNLLLKENHIFLMDFGLAKDVKKDEDLTNSGQILGTPKYMSPEQAEGKSKSIDLRSDIYALGVIFYEMLTGVCPINGSSQSKIIYNILHGEVKPMRTYNKNLSSKLEAICLKAMARDADKRYQTAREMHSDIQNFLHGKALSVSSSRISQHMNRNQKKYTRIMAMACAFVVCLSIGIFIGRGNKQPKTKQPLMVTSQQKPPQRIDPPLKKTTEKELSRQVDESSHNTAQKKSPQQNTQEYVPVSTLRNYKYIANKWKKWVTRKYKAQFYIKPVWKYQVLSDDDIFRILYSTGTNSYAVFAFSRVRHENISHVIQTAEKVILSSNVSAKLVRKKQQDTQINELKGKMTYYQLHSAGKKFYLQMFTAIHDGIAYVCTARRPQDTHRKNAGVLHAMYSLSIIGEEYTTVENKDLHIRYKVKTKWPVREKKFNNGGMKFYGYLGGFYFTVQSFKIESKDLDYCRRKMERQSIMKFYRFRVNDKKPYRIGGLNGILVSYNLRNKRSNIRFESQRFYTIKNGNAYGIFAVYRANNENHKAELIEAMNSLEYISE</sequence>
<accession>A0A5S9IJA6</accession>
<feature type="domain" description="Protein kinase" evidence="9">
    <location>
        <begin position="149"/>
        <end position="410"/>
    </location>
</feature>
<dbReference type="Gene3D" id="1.10.510.10">
    <property type="entry name" value="Transferase(Phosphotransferase) domain 1"/>
    <property type="match status" value="1"/>
</dbReference>
<dbReference type="GO" id="GO:0004674">
    <property type="term" value="F:protein serine/threonine kinase activity"/>
    <property type="evidence" value="ECO:0007669"/>
    <property type="project" value="UniProtKB-KW"/>
</dbReference>
<dbReference type="AlphaFoldDB" id="A0A5S9IJA6"/>
<dbReference type="PROSITE" id="PS00107">
    <property type="entry name" value="PROTEIN_KINASE_ATP"/>
    <property type="match status" value="1"/>
</dbReference>
<keyword evidence="6 7" id="KW-0067">ATP-binding</keyword>
<dbReference type="SMART" id="SM00220">
    <property type="entry name" value="S_TKc"/>
    <property type="match status" value="1"/>
</dbReference>
<dbReference type="PROSITE" id="PS50011">
    <property type="entry name" value="PROTEIN_KINASE_DOM"/>
    <property type="match status" value="1"/>
</dbReference>
<evidence type="ECO:0000256" key="6">
    <source>
        <dbReference type="ARBA" id="ARBA00022840"/>
    </source>
</evidence>
<keyword evidence="2" id="KW-0723">Serine/threonine-protein kinase</keyword>
<dbReference type="InterPro" id="IPR017441">
    <property type="entry name" value="Protein_kinase_ATP_BS"/>
</dbReference>
<dbReference type="InterPro" id="IPR008271">
    <property type="entry name" value="Ser/Thr_kinase_AS"/>
</dbReference>
<evidence type="ECO:0000256" key="2">
    <source>
        <dbReference type="ARBA" id="ARBA00022527"/>
    </source>
</evidence>
<dbReference type="CDD" id="cd14014">
    <property type="entry name" value="STKc_PknB_like"/>
    <property type="match status" value="1"/>
</dbReference>
<protein>
    <recommendedName>
        <fullName evidence="1">non-specific serine/threonine protein kinase</fullName>
        <ecNumber evidence="1">2.7.11.1</ecNumber>
    </recommendedName>
</protein>
<evidence type="ECO:0000313" key="10">
    <source>
        <dbReference type="EMBL" id="BBM82754.1"/>
    </source>
</evidence>
<evidence type="ECO:0000256" key="7">
    <source>
        <dbReference type="PROSITE-ProRule" id="PRU10141"/>
    </source>
</evidence>
<name>A0A5S9IJA6_UABAM</name>
<feature type="binding site" evidence="7">
    <location>
        <position position="178"/>
    </location>
    <ligand>
        <name>ATP</name>
        <dbReference type="ChEBI" id="CHEBI:30616"/>
    </ligand>
</feature>
<dbReference type="Proteomes" id="UP000326354">
    <property type="component" value="Chromosome"/>
</dbReference>
<dbReference type="PANTHER" id="PTHR43289:SF34">
    <property type="entry name" value="SERINE_THREONINE-PROTEIN KINASE YBDM-RELATED"/>
    <property type="match status" value="1"/>
</dbReference>
<dbReference type="Gene3D" id="3.30.200.20">
    <property type="entry name" value="Phosphorylase Kinase, domain 1"/>
    <property type="match status" value="1"/>
</dbReference>
<keyword evidence="11" id="KW-1185">Reference proteome</keyword>
<dbReference type="Pfam" id="PF00069">
    <property type="entry name" value="Pkinase"/>
    <property type="match status" value="1"/>
</dbReference>
<dbReference type="PANTHER" id="PTHR43289">
    <property type="entry name" value="MITOGEN-ACTIVATED PROTEIN KINASE KINASE KINASE 20-RELATED"/>
    <property type="match status" value="1"/>
</dbReference>
<dbReference type="PROSITE" id="PS00108">
    <property type="entry name" value="PROTEIN_KINASE_ST"/>
    <property type="match status" value="1"/>
</dbReference>
<evidence type="ECO:0000313" key="11">
    <source>
        <dbReference type="Proteomes" id="UP000326354"/>
    </source>
</evidence>
<evidence type="ECO:0000256" key="1">
    <source>
        <dbReference type="ARBA" id="ARBA00012513"/>
    </source>
</evidence>
<dbReference type="InterPro" id="IPR011009">
    <property type="entry name" value="Kinase-like_dom_sf"/>
</dbReference>
<dbReference type="EMBL" id="AP019860">
    <property type="protein sequence ID" value="BBM82754.1"/>
    <property type="molecule type" value="Genomic_DNA"/>
</dbReference>
<dbReference type="GO" id="GO:0005524">
    <property type="term" value="F:ATP binding"/>
    <property type="evidence" value="ECO:0007669"/>
    <property type="project" value="UniProtKB-UniRule"/>
</dbReference>
<dbReference type="EC" id="2.7.11.1" evidence="1"/>
<dbReference type="SUPFAM" id="SSF56112">
    <property type="entry name" value="Protein kinase-like (PK-like)"/>
    <property type="match status" value="1"/>
</dbReference>
<dbReference type="FunFam" id="1.10.510.10:FF:000021">
    <property type="entry name" value="Serine/threonine protein kinase"/>
    <property type="match status" value="1"/>
</dbReference>
<organism evidence="10 11">
    <name type="scientific">Uabimicrobium amorphum</name>
    <dbReference type="NCBI Taxonomy" id="2596890"/>
    <lineage>
        <taxon>Bacteria</taxon>
        <taxon>Pseudomonadati</taxon>
        <taxon>Planctomycetota</taxon>
        <taxon>Candidatus Uabimicrobiia</taxon>
        <taxon>Candidatus Uabimicrobiales</taxon>
        <taxon>Candidatus Uabimicrobiaceae</taxon>
        <taxon>Candidatus Uabimicrobium</taxon>
    </lineage>
</organism>
<dbReference type="RefSeq" id="WP_173013147.1">
    <property type="nucleotide sequence ID" value="NZ_AP019860.1"/>
</dbReference>